<dbReference type="InterPro" id="IPR007197">
    <property type="entry name" value="rSAM"/>
</dbReference>
<dbReference type="InterPro" id="IPR056488">
    <property type="entry name" value="Zn_ribbon_HMPTM"/>
</dbReference>
<dbReference type="Pfam" id="PF23545">
    <property type="entry name" value="Zn_ribbon_HMPTM"/>
    <property type="match status" value="1"/>
</dbReference>
<evidence type="ECO:0000313" key="7">
    <source>
        <dbReference type="EMBL" id="KIL97594.1"/>
    </source>
</evidence>
<comment type="caution">
    <text evidence="7">The sequence shown here is derived from an EMBL/GenBank/DDBJ whole genome shotgun (WGS) entry which is preliminary data.</text>
</comment>
<evidence type="ECO:0000313" key="8">
    <source>
        <dbReference type="Proteomes" id="UP000031971"/>
    </source>
</evidence>
<dbReference type="PROSITE" id="PS51918">
    <property type="entry name" value="RADICAL_SAM"/>
    <property type="match status" value="1"/>
</dbReference>
<proteinExistence type="predicted"/>
<sequence length="456" mass="49274">MPTPRPWLYLGTTHALCEDCLALIPAKVVAEDGCVWHLKRCPAHGPQRTMISSDYAYWREARDFIKPGDLPAHFHTQVDKGCPHDCGLCPDHEQHSCLALVEVTDSCGLDCPTCFAQSRPGRGHRSLAEVEAMLDAVVRSEGGSPDIVQISGGEPADHPQILEILRAAKARPIRHVMLNTNGVRLARDPDFATALAGLGPGFEVYLQWDSLEPEALSVLRGADLREVRKGALAALDRHGISTTLVCVMAKGVNDGEVGAIIDHALAVACVRGVSFQPLQDAGRSPGLGKDSRMLPSDIRRAIIEQSNGLFGPADLVPLPCNPESITIAYALRHGNRATAVTGLVPRDLLLSAVPNALTFDAVPGLKDSLMRLLSMSCAGEDTAVQMGKLLCCLPGIQAPASLTYDKVFRLSIVQFLDRYSFCLGQVKRACVHVAQPDGKMIPIDTFNLFHRSNNHD</sequence>
<dbReference type="GO" id="GO:0003824">
    <property type="term" value="F:catalytic activity"/>
    <property type="evidence" value="ECO:0007669"/>
    <property type="project" value="InterPro"/>
</dbReference>
<dbReference type="SFLD" id="SFLDG01067">
    <property type="entry name" value="SPASM/twitch_domain_containing"/>
    <property type="match status" value="1"/>
</dbReference>
<evidence type="ECO:0000256" key="1">
    <source>
        <dbReference type="ARBA" id="ARBA00001966"/>
    </source>
</evidence>
<keyword evidence="8" id="KW-1185">Reference proteome</keyword>
<name>A0A0C2YD40_PARME</name>
<dbReference type="EMBL" id="JXSL01000030">
    <property type="protein sequence ID" value="KIL97594.1"/>
    <property type="molecule type" value="Genomic_DNA"/>
</dbReference>
<protein>
    <submittedName>
        <fullName evidence="7">Molybdenum cofactor biosynthesis protein MoaA</fullName>
    </submittedName>
</protein>
<dbReference type="STRING" id="272627.CCC_00655"/>
<dbReference type="AlphaFoldDB" id="A0A0C2YD40"/>
<organism evidence="7 8">
    <name type="scientific">Paramagnetospirillum magnetotacticum MS-1</name>
    <dbReference type="NCBI Taxonomy" id="272627"/>
    <lineage>
        <taxon>Bacteria</taxon>
        <taxon>Pseudomonadati</taxon>
        <taxon>Pseudomonadota</taxon>
        <taxon>Alphaproteobacteria</taxon>
        <taxon>Rhodospirillales</taxon>
        <taxon>Magnetospirillaceae</taxon>
        <taxon>Paramagnetospirillum</taxon>
    </lineage>
</organism>
<dbReference type="GO" id="GO:0051536">
    <property type="term" value="F:iron-sulfur cluster binding"/>
    <property type="evidence" value="ECO:0007669"/>
    <property type="project" value="UniProtKB-KW"/>
</dbReference>
<dbReference type="InterPro" id="IPR034474">
    <property type="entry name" value="Methyltransferase_Class_D"/>
</dbReference>
<keyword evidence="2" id="KW-0949">S-adenosyl-L-methionine</keyword>
<comment type="cofactor">
    <cofactor evidence="1">
        <name>[4Fe-4S] cluster</name>
        <dbReference type="ChEBI" id="CHEBI:49883"/>
    </cofactor>
</comment>
<dbReference type="InterPro" id="IPR013785">
    <property type="entry name" value="Aldolase_TIM"/>
</dbReference>
<reference evidence="7 8" key="1">
    <citation type="submission" date="2015-01" db="EMBL/GenBank/DDBJ databases">
        <title>Genome Sequence of Magnetospirillum magnetotacticum Strain MS-1.</title>
        <authorList>
            <person name="Marinov G.K."/>
            <person name="Smalley M.D."/>
            <person name="DeSalvo G."/>
        </authorList>
    </citation>
    <scope>NUCLEOTIDE SEQUENCE [LARGE SCALE GENOMIC DNA]</scope>
    <source>
        <strain evidence="7 8">MS-1</strain>
    </source>
</reference>
<dbReference type="RefSeq" id="WP_009870516.1">
    <property type="nucleotide sequence ID" value="NZ_JXSL01000030.1"/>
</dbReference>
<evidence type="ECO:0000256" key="3">
    <source>
        <dbReference type="ARBA" id="ARBA00022723"/>
    </source>
</evidence>
<keyword evidence="4" id="KW-0408">Iron</keyword>
<dbReference type="InterPro" id="IPR058240">
    <property type="entry name" value="rSAM_sf"/>
</dbReference>
<dbReference type="SFLD" id="SFLDG01100">
    <property type="entry name" value="methyltransferase_(Class_D)"/>
    <property type="match status" value="1"/>
</dbReference>
<dbReference type="Pfam" id="PF04055">
    <property type="entry name" value="Radical_SAM"/>
    <property type="match status" value="1"/>
</dbReference>
<dbReference type="CDD" id="cd01335">
    <property type="entry name" value="Radical_SAM"/>
    <property type="match status" value="1"/>
</dbReference>
<dbReference type="SFLD" id="SFLDS00029">
    <property type="entry name" value="Radical_SAM"/>
    <property type="match status" value="1"/>
</dbReference>
<evidence type="ECO:0000256" key="5">
    <source>
        <dbReference type="ARBA" id="ARBA00023014"/>
    </source>
</evidence>
<evidence type="ECO:0000256" key="4">
    <source>
        <dbReference type="ARBA" id="ARBA00023004"/>
    </source>
</evidence>
<evidence type="ECO:0000256" key="2">
    <source>
        <dbReference type="ARBA" id="ARBA00022691"/>
    </source>
</evidence>
<evidence type="ECO:0000259" key="6">
    <source>
        <dbReference type="PROSITE" id="PS51918"/>
    </source>
</evidence>
<feature type="domain" description="Radical SAM core" evidence="6">
    <location>
        <begin position="93"/>
        <end position="313"/>
    </location>
</feature>
<dbReference type="OrthoDB" id="9792276at2"/>
<dbReference type="PANTHER" id="PTHR43306">
    <property type="entry name" value="7,8-DIHYDRO-6-HYDROXYMETHYLPTERIN DIMETHYLTRANSFERASE"/>
    <property type="match status" value="1"/>
</dbReference>
<accession>A0A0C2YD40</accession>
<keyword evidence="3" id="KW-0479">Metal-binding</keyword>
<dbReference type="GO" id="GO:0046872">
    <property type="term" value="F:metal ion binding"/>
    <property type="evidence" value="ECO:0007669"/>
    <property type="project" value="UniProtKB-KW"/>
</dbReference>
<keyword evidence="5" id="KW-0411">Iron-sulfur</keyword>
<dbReference type="PANTHER" id="PTHR43306:SF1">
    <property type="entry name" value="7,8-DIHYDRO-6-HYDROXYMETHYLPTERIN DIMETHYLTRANSFERASE"/>
    <property type="match status" value="1"/>
</dbReference>
<dbReference type="SUPFAM" id="SSF102114">
    <property type="entry name" value="Radical SAM enzymes"/>
    <property type="match status" value="1"/>
</dbReference>
<dbReference type="Proteomes" id="UP000031971">
    <property type="component" value="Unassembled WGS sequence"/>
</dbReference>
<dbReference type="Gene3D" id="3.20.20.70">
    <property type="entry name" value="Aldolase class I"/>
    <property type="match status" value="1"/>
</dbReference>
<gene>
    <name evidence="7" type="ORF">CCC_00655</name>
</gene>